<dbReference type="KEGG" id="cha:CHAB381_0599"/>
<dbReference type="AlphaFoldDB" id="A7I0Z5"/>
<organism evidence="2 3">
    <name type="scientific">Campylobacter hominis (strain ATCC BAA-381 / DSM 21671 / CCUG 45161 / LMG 19568 / NCTC 13146 / CH001A)</name>
    <dbReference type="NCBI Taxonomy" id="360107"/>
    <lineage>
        <taxon>Bacteria</taxon>
        <taxon>Pseudomonadati</taxon>
        <taxon>Campylobacterota</taxon>
        <taxon>Epsilonproteobacteria</taxon>
        <taxon>Campylobacterales</taxon>
        <taxon>Campylobacteraceae</taxon>
        <taxon>Campylobacter</taxon>
    </lineage>
</organism>
<evidence type="ECO:0000313" key="3">
    <source>
        <dbReference type="Proteomes" id="UP000002407"/>
    </source>
</evidence>
<dbReference type="SMART" id="SM00257">
    <property type="entry name" value="LysM"/>
    <property type="match status" value="1"/>
</dbReference>
<dbReference type="SUPFAM" id="SSF54106">
    <property type="entry name" value="LysM domain"/>
    <property type="match status" value="1"/>
</dbReference>
<dbReference type="InterPro" id="IPR018392">
    <property type="entry name" value="LysM"/>
</dbReference>
<protein>
    <submittedName>
        <fullName evidence="2">LysM domain protein</fullName>
    </submittedName>
</protein>
<dbReference type="PROSITE" id="PS51782">
    <property type="entry name" value="LYSM"/>
    <property type="match status" value="1"/>
</dbReference>
<dbReference type="PROSITE" id="PS00018">
    <property type="entry name" value="EF_HAND_1"/>
    <property type="match status" value="1"/>
</dbReference>
<dbReference type="CDD" id="cd00118">
    <property type="entry name" value="LysM"/>
    <property type="match status" value="1"/>
</dbReference>
<dbReference type="EMBL" id="CP000776">
    <property type="protein sequence ID" value="ABS51021.1"/>
    <property type="molecule type" value="Genomic_DNA"/>
</dbReference>
<keyword evidence="3" id="KW-1185">Reference proteome</keyword>
<dbReference type="InterPro" id="IPR036779">
    <property type="entry name" value="LysM_dom_sf"/>
</dbReference>
<feature type="domain" description="LysM" evidence="1">
    <location>
        <begin position="208"/>
        <end position="253"/>
    </location>
</feature>
<name>A7I0Z5_CAMHC</name>
<accession>A7I0Z5</accession>
<dbReference type="InterPro" id="IPR018247">
    <property type="entry name" value="EF_Hand_1_Ca_BS"/>
</dbReference>
<sequence>MLNLAITFGVQKKVESYKVKGEIKAGAAFITYIGLAELNLGEKFSNLFNTYVANADRFYDEIITNSDFFEQVKNGLINNGLMNFVDYFDPDGDGNVSAIDIVNGYQKLFSPPPAFGTMDFEIQFASNKLKEIIIKADISKQEEEKEIIQAVMKHDEIQTLTINSQTYNIKELSNLELRNAIENIPQVSFLLSHILIKVGEYLDLGEKGIYKIKSGDTLSTIAQLNGMVTKDLVRLNSWLCDEGRIKFNQNKVLIEGNPLNLSNTNHTLYGEANAENVLIDANGGDNIEFINLSLVA</sequence>
<dbReference type="Pfam" id="PF01476">
    <property type="entry name" value="LysM"/>
    <property type="match status" value="1"/>
</dbReference>
<evidence type="ECO:0000313" key="2">
    <source>
        <dbReference type="EMBL" id="ABS51021.1"/>
    </source>
</evidence>
<reference evidence="3" key="1">
    <citation type="submission" date="2007-07" db="EMBL/GenBank/DDBJ databases">
        <title>Complete genome sequence of Campylobacter hominis ATCC BAA-381, a commensal isolated from the human gastrointestinal tract.</title>
        <authorList>
            <person name="Fouts D.E."/>
            <person name="Mongodin E.F."/>
            <person name="Puiu D."/>
            <person name="Sebastian Y."/>
            <person name="Miller W.G."/>
            <person name="Mandrell R.E."/>
            <person name="Nelson K.E."/>
        </authorList>
    </citation>
    <scope>NUCLEOTIDE SEQUENCE [LARGE SCALE GENOMIC DNA]</scope>
    <source>
        <strain evidence="3">ATCC BAA-381 / LMG 19568 / NCTC 13146 / CH001A</strain>
    </source>
</reference>
<dbReference type="Gene3D" id="3.10.350.10">
    <property type="entry name" value="LysM domain"/>
    <property type="match status" value="1"/>
</dbReference>
<dbReference type="eggNOG" id="ENOG5031AIU">
    <property type="taxonomic scope" value="Bacteria"/>
</dbReference>
<dbReference type="Proteomes" id="UP000002407">
    <property type="component" value="Chromosome"/>
</dbReference>
<proteinExistence type="predicted"/>
<gene>
    <name evidence="2" type="ordered locus">CHAB381_0599</name>
</gene>
<evidence type="ECO:0000259" key="1">
    <source>
        <dbReference type="PROSITE" id="PS51782"/>
    </source>
</evidence>
<dbReference type="HOGENOM" id="CLU_939032_0_0_7"/>
<dbReference type="STRING" id="360107.CHAB381_0599"/>